<comment type="caution">
    <text evidence="1">The sequence shown here is derived from an EMBL/GenBank/DDBJ whole genome shotgun (WGS) entry which is preliminary data.</text>
</comment>
<accession>A0A835JII5</accession>
<evidence type="ECO:0000313" key="2">
    <source>
        <dbReference type="Proteomes" id="UP000657918"/>
    </source>
</evidence>
<dbReference type="EMBL" id="JADGMS010000013">
    <property type="protein sequence ID" value="KAF9670031.1"/>
    <property type="molecule type" value="Genomic_DNA"/>
</dbReference>
<dbReference type="AlphaFoldDB" id="A0A835JII5"/>
<gene>
    <name evidence="1" type="ORF">SADUNF_Sadunf13G0026200</name>
</gene>
<proteinExistence type="predicted"/>
<organism evidence="1 2">
    <name type="scientific">Salix dunnii</name>
    <dbReference type="NCBI Taxonomy" id="1413687"/>
    <lineage>
        <taxon>Eukaryota</taxon>
        <taxon>Viridiplantae</taxon>
        <taxon>Streptophyta</taxon>
        <taxon>Embryophyta</taxon>
        <taxon>Tracheophyta</taxon>
        <taxon>Spermatophyta</taxon>
        <taxon>Magnoliopsida</taxon>
        <taxon>eudicotyledons</taxon>
        <taxon>Gunneridae</taxon>
        <taxon>Pentapetalae</taxon>
        <taxon>rosids</taxon>
        <taxon>fabids</taxon>
        <taxon>Malpighiales</taxon>
        <taxon>Salicaceae</taxon>
        <taxon>Saliceae</taxon>
        <taxon>Salix</taxon>
    </lineage>
</organism>
<evidence type="ECO:0000313" key="1">
    <source>
        <dbReference type="EMBL" id="KAF9670031.1"/>
    </source>
</evidence>
<reference evidence="1 2" key="1">
    <citation type="submission" date="2020-10" db="EMBL/GenBank/DDBJ databases">
        <title>Plant Genome Project.</title>
        <authorList>
            <person name="Zhang R.-G."/>
        </authorList>
    </citation>
    <scope>NUCLEOTIDE SEQUENCE [LARGE SCALE GENOMIC DNA]</scope>
    <source>
        <strain evidence="1">FAFU-HL-1</strain>
        <tissue evidence="1">Leaf</tissue>
    </source>
</reference>
<name>A0A835JII5_9ROSI</name>
<sequence length="83" mass="9238">MKGKTSEKTVPLYYLSELKNVEEIRAYDRGGAALGTVYCYMDAISCNKCVASGMRWRHGRSSLFGTPEIAEEVLVSIDIFGRP</sequence>
<dbReference type="Proteomes" id="UP000657918">
    <property type="component" value="Unassembled WGS sequence"/>
</dbReference>
<keyword evidence="2" id="KW-1185">Reference proteome</keyword>
<protein>
    <submittedName>
        <fullName evidence="1">Uncharacterized protein</fullName>
    </submittedName>
</protein>